<dbReference type="EMBL" id="KZ293663">
    <property type="protein sequence ID" value="PBK91093.1"/>
    <property type="molecule type" value="Genomic_DNA"/>
</dbReference>
<name>A0A2H3DS58_ARMGA</name>
<dbReference type="Proteomes" id="UP000217790">
    <property type="component" value="Unassembled WGS sequence"/>
</dbReference>
<reference evidence="2" key="1">
    <citation type="journal article" date="2017" name="Nat. Ecol. Evol.">
        <title>Genome expansion and lineage-specific genetic innovations in the forest pathogenic fungi Armillaria.</title>
        <authorList>
            <person name="Sipos G."/>
            <person name="Prasanna A.N."/>
            <person name="Walter M.C."/>
            <person name="O'Connor E."/>
            <person name="Balint B."/>
            <person name="Krizsan K."/>
            <person name="Kiss B."/>
            <person name="Hess J."/>
            <person name="Varga T."/>
            <person name="Slot J."/>
            <person name="Riley R."/>
            <person name="Boka B."/>
            <person name="Rigling D."/>
            <person name="Barry K."/>
            <person name="Lee J."/>
            <person name="Mihaltcheva S."/>
            <person name="LaButti K."/>
            <person name="Lipzen A."/>
            <person name="Waldron R."/>
            <person name="Moloney N.M."/>
            <person name="Sperisen C."/>
            <person name="Kredics L."/>
            <person name="Vagvoelgyi C."/>
            <person name="Patrignani A."/>
            <person name="Fitzpatrick D."/>
            <person name="Nagy I."/>
            <person name="Doyle S."/>
            <person name="Anderson J.B."/>
            <person name="Grigoriev I.V."/>
            <person name="Gueldener U."/>
            <person name="Muensterkoetter M."/>
            <person name="Nagy L.G."/>
        </authorList>
    </citation>
    <scope>NUCLEOTIDE SEQUENCE [LARGE SCALE GENOMIC DNA]</scope>
    <source>
        <strain evidence="2">Ar21-2</strain>
    </source>
</reference>
<proteinExistence type="predicted"/>
<dbReference type="AlphaFoldDB" id="A0A2H3DS58"/>
<accession>A0A2H3DS58</accession>
<gene>
    <name evidence="1" type="ORF">ARMGADRAFT_1014310</name>
</gene>
<evidence type="ECO:0000313" key="2">
    <source>
        <dbReference type="Proteomes" id="UP000217790"/>
    </source>
</evidence>
<protein>
    <submittedName>
        <fullName evidence="1">Uncharacterized protein</fullName>
    </submittedName>
</protein>
<dbReference type="InParanoid" id="A0A2H3DS58"/>
<keyword evidence="2" id="KW-1185">Reference proteome</keyword>
<evidence type="ECO:0000313" key="1">
    <source>
        <dbReference type="EMBL" id="PBK91093.1"/>
    </source>
</evidence>
<organism evidence="1 2">
    <name type="scientific">Armillaria gallica</name>
    <name type="common">Bulbous honey fungus</name>
    <name type="synonym">Armillaria bulbosa</name>
    <dbReference type="NCBI Taxonomy" id="47427"/>
    <lineage>
        <taxon>Eukaryota</taxon>
        <taxon>Fungi</taxon>
        <taxon>Dikarya</taxon>
        <taxon>Basidiomycota</taxon>
        <taxon>Agaricomycotina</taxon>
        <taxon>Agaricomycetes</taxon>
        <taxon>Agaricomycetidae</taxon>
        <taxon>Agaricales</taxon>
        <taxon>Marasmiineae</taxon>
        <taxon>Physalacriaceae</taxon>
        <taxon>Armillaria</taxon>
    </lineage>
</organism>
<sequence length="58" mass="6491">MITALCKRTVRFVSPVRLLSLVAWNSVLHVMIATASSSAPPPRVVCPSIQRFHLYRRG</sequence>